<gene>
    <name evidence="3" type="ORF">BDW59DRAFT_123200</name>
</gene>
<dbReference type="EMBL" id="JBFXLS010000078">
    <property type="protein sequence ID" value="KAL2819312.1"/>
    <property type="molecule type" value="Genomic_DNA"/>
</dbReference>
<keyword evidence="3" id="KW-0378">Hydrolase</keyword>
<dbReference type="InterPro" id="IPR029058">
    <property type="entry name" value="AB_hydrolase_fold"/>
</dbReference>
<dbReference type="Pfam" id="PF00975">
    <property type="entry name" value="Thioesterase"/>
    <property type="match status" value="1"/>
</dbReference>
<sequence>METVVHIQGNPRSPLTPLILIHAISGMALPYFTLGSLSSSSYSNPSQHDHDDFEDDDEDEDQGRPVYGLSSPIFESPSAFYRHGKSLPSLAREYVNIIRREIQPHGPYLLGGWSMGGMITVEMAAILTAQGEKVKHVLMIDSINPARFLPFQNVHEHLVLSTLTYNAIASRIEASSGMDADTDPCMPNTMMPTSPISTSSEISEASTMMTTSSSNSPDNSDSGFTSDSDYGDDDDDDGLDSMASFMQLIREHVSQGLRMLAAYPKCGHRPVYLPDTAVTLIKCTTVDSLSPLIRDERRAFASKTKLDPRNGWRPEQFKSFVSIPFAATHDGCFDEGVSGKLTVILKDVLRDIM</sequence>
<feature type="compositionally biased region" description="Acidic residues" evidence="1">
    <location>
        <begin position="52"/>
        <end position="61"/>
    </location>
</feature>
<reference evidence="3 4" key="1">
    <citation type="submission" date="2024-07" db="EMBL/GenBank/DDBJ databases">
        <title>Section-level genome sequencing and comparative genomics of Aspergillus sections Usti and Cavernicolus.</title>
        <authorList>
            <consortium name="Lawrence Berkeley National Laboratory"/>
            <person name="Nybo J.L."/>
            <person name="Vesth T.C."/>
            <person name="Theobald S."/>
            <person name="Frisvad J.C."/>
            <person name="Larsen T.O."/>
            <person name="Kjaerboelling I."/>
            <person name="Rothschild-Mancinelli K."/>
            <person name="Lyhne E.K."/>
            <person name="Kogle M.E."/>
            <person name="Barry K."/>
            <person name="Clum A."/>
            <person name="Na H."/>
            <person name="Ledsgaard L."/>
            <person name="Lin J."/>
            <person name="Lipzen A."/>
            <person name="Kuo A."/>
            <person name="Riley R."/>
            <person name="Mondo S."/>
            <person name="LaButti K."/>
            <person name="Haridas S."/>
            <person name="Pangalinan J."/>
            <person name="Salamov A.A."/>
            <person name="Simmons B.A."/>
            <person name="Magnuson J.K."/>
            <person name="Chen J."/>
            <person name="Drula E."/>
            <person name="Henrissat B."/>
            <person name="Wiebenga A."/>
            <person name="Lubbers R.J."/>
            <person name="Gomes A.C."/>
            <person name="Makela M.R."/>
            <person name="Stajich J."/>
            <person name="Grigoriev I.V."/>
            <person name="Mortensen U.H."/>
            <person name="De vries R.P."/>
            <person name="Baker S.E."/>
            <person name="Andersen M.R."/>
        </authorList>
    </citation>
    <scope>NUCLEOTIDE SEQUENCE [LARGE SCALE GENOMIC DNA]</scope>
    <source>
        <strain evidence="3 4">CBS 600.67</strain>
    </source>
</reference>
<organism evidence="3 4">
    <name type="scientific">Aspergillus cavernicola</name>
    <dbReference type="NCBI Taxonomy" id="176166"/>
    <lineage>
        <taxon>Eukaryota</taxon>
        <taxon>Fungi</taxon>
        <taxon>Dikarya</taxon>
        <taxon>Ascomycota</taxon>
        <taxon>Pezizomycotina</taxon>
        <taxon>Eurotiomycetes</taxon>
        <taxon>Eurotiomycetidae</taxon>
        <taxon>Eurotiales</taxon>
        <taxon>Aspergillaceae</taxon>
        <taxon>Aspergillus</taxon>
        <taxon>Aspergillus subgen. Nidulantes</taxon>
    </lineage>
</organism>
<evidence type="ECO:0000313" key="4">
    <source>
        <dbReference type="Proteomes" id="UP001610335"/>
    </source>
</evidence>
<evidence type="ECO:0000259" key="2">
    <source>
        <dbReference type="Pfam" id="PF00975"/>
    </source>
</evidence>
<dbReference type="Proteomes" id="UP001610335">
    <property type="component" value="Unassembled WGS sequence"/>
</dbReference>
<dbReference type="InterPro" id="IPR001031">
    <property type="entry name" value="Thioesterase"/>
</dbReference>
<dbReference type="Gene3D" id="3.40.50.1820">
    <property type="entry name" value="alpha/beta hydrolase"/>
    <property type="match status" value="1"/>
</dbReference>
<evidence type="ECO:0000256" key="1">
    <source>
        <dbReference type="SAM" id="MobiDB-lite"/>
    </source>
</evidence>
<accession>A0ABR4HX69</accession>
<evidence type="ECO:0000313" key="3">
    <source>
        <dbReference type="EMBL" id="KAL2819312.1"/>
    </source>
</evidence>
<protein>
    <submittedName>
        <fullName evidence="3">Alpha/Beta hydrolase protein</fullName>
    </submittedName>
</protein>
<proteinExistence type="predicted"/>
<comment type="caution">
    <text evidence="3">The sequence shown here is derived from an EMBL/GenBank/DDBJ whole genome shotgun (WGS) entry which is preliminary data.</text>
</comment>
<dbReference type="SUPFAM" id="SSF53474">
    <property type="entry name" value="alpha/beta-Hydrolases"/>
    <property type="match status" value="1"/>
</dbReference>
<feature type="domain" description="Thioesterase" evidence="2">
    <location>
        <begin position="85"/>
        <end position="147"/>
    </location>
</feature>
<keyword evidence="4" id="KW-1185">Reference proteome</keyword>
<feature type="compositionally biased region" description="Low complexity" evidence="1">
    <location>
        <begin position="186"/>
        <end position="228"/>
    </location>
</feature>
<name>A0ABR4HX69_9EURO</name>
<feature type="region of interest" description="Disordered" evidence="1">
    <location>
        <begin position="186"/>
        <end position="237"/>
    </location>
</feature>
<dbReference type="GO" id="GO:0016787">
    <property type="term" value="F:hydrolase activity"/>
    <property type="evidence" value="ECO:0007669"/>
    <property type="project" value="UniProtKB-KW"/>
</dbReference>
<feature type="region of interest" description="Disordered" evidence="1">
    <location>
        <begin position="42"/>
        <end position="68"/>
    </location>
</feature>